<keyword evidence="5" id="KW-1185">Reference proteome</keyword>
<dbReference type="PANTHER" id="PTHR42794">
    <property type="entry name" value="HEMIN IMPORT ATP-BINDING PROTEIN HMUV"/>
    <property type="match status" value="1"/>
</dbReference>
<evidence type="ECO:0000256" key="2">
    <source>
        <dbReference type="ARBA" id="ARBA00022840"/>
    </source>
</evidence>
<evidence type="ECO:0000313" key="4">
    <source>
        <dbReference type="EMBL" id="ALG83593.1"/>
    </source>
</evidence>
<dbReference type="PATRIC" id="fig|1136941.3.peg.509"/>
<evidence type="ECO:0000313" key="5">
    <source>
        <dbReference type="Proteomes" id="UP000063789"/>
    </source>
</evidence>
<dbReference type="InterPro" id="IPR003439">
    <property type="entry name" value="ABC_transporter-like_ATP-bd"/>
</dbReference>
<feature type="domain" description="ABC transporter" evidence="3">
    <location>
        <begin position="14"/>
        <end position="252"/>
    </location>
</feature>
<dbReference type="STRING" id="1136941.ACH46_02540"/>
<dbReference type="GO" id="GO:0016887">
    <property type="term" value="F:ATP hydrolysis activity"/>
    <property type="evidence" value="ECO:0007669"/>
    <property type="project" value="InterPro"/>
</dbReference>
<evidence type="ECO:0000259" key="3">
    <source>
        <dbReference type="PROSITE" id="PS50893"/>
    </source>
</evidence>
<dbReference type="InterPro" id="IPR027417">
    <property type="entry name" value="P-loop_NTPase"/>
</dbReference>
<dbReference type="GO" id="GO:0005524">
    <property type="term" value="F:ATP binding"/>
    <property type="evidence" value="ECO:0007669"/>
    <property type="project" value="UniProtKB-KW"/>
</dbReference>
<dbReference type="OrthoDB" id="3579586at2"/>
<dbReference type="SUPFAM" id="SSF52540">
    <property type="entry name" value="P-loop containing nucleoside triphosphate hydrolases"/>
    <property type="match status" value="1"/>
</dbReference>
<keyword evidence="2" id="KW-0067">ATP-binding</keyword>
<proteinExistence type="predicted"/>
<name>A0A0N9NDI0_9ACTN</name>
<reference evidence="5" key="1">
    <citation type="submission" date="2015-06" db="EMBL/GenBank/DDBJ databases">
        <title>Complete genome sequence and metabolic analysis of phthalate degradation pathway in Gordonia sp. QH-11.</title>
        <authorList>
            <person name="Jin D."/>
            <person name="Kong X."/>
            <person name="Bai Z."/>
        </authorList>
    </citation>
    <scope>NUCLEOTIDE SEQUENCE [LARGE SCALE GENOMIC DNA]</scope>
    <source>
        <strain evidence="5">QH-11</strain>
    </source>
</reference>
<dbReference type="PROSITE" id="PS50893">
    <property type="entry name" value="ABC_TRANSPORTER_2"/>
    <property type="match status" value="1"/>
</dbReference>
<accession>A0A0N9NDI0</accession>
<sequence>MSAPSHVSATGLILSDVEIGYRGRHGATVASGITAQARPGELTALIGPNGAGKSTLLRTICGLQPSLGGRVELSDGTSVERLGRTALARRVAVVTTDSVDPGRLSAREVVGLGRTPYLAMTGKMSAADHRIVEESIDAVAGQSLAARPFIDLSDGEKQRILAARALAQEPELLVLDEPTSHLDAPSRVEFCDLLRTLAREQQITVLLSSHELELMMRVADHLWLLGPDGTMAAGSPRELADRGDIGATFDRGRLTFDPDHFVFNIAEER</sequence>
<dbReference type="Pfam" id="PF00005">
    <property type="entry name" value="ABC_tran"/>
    <property type="match status" value="1"/>
</dbReference>
<dbReference type="CDD" id="cd03214">
    <property type="entry name" value="ABC_Iron-Siderophores_B12_Hemin"/>
    <property type="match status" value="1"/>
</dbReference>
<reference evidence="4 5" key="2">
    <citation type="journal article" date="2017" name="Int. J. Syst. Evol. Microbiol.">
        <title>Gordonia phthalatica sp. nov., a di-n-butyl phthalate-degrading bacterium isolated from activated sludge.</title>
        <authorList>
            <person name="Jin D."/>
            <person name="Kong X."/>
            <person name="Jia M."/>
            <person name="Yu X."/>
            <person name="Wang X."/>
            <person name="Zhuang X."/>
            <person name="Deng Y."/>
            <person name="Bai Z."/>
        </authorList>
    </citation>
    <scope>NUCLEOTIDE SEQUENCE [LARGE SCALE GENOMIC DNA]</scope>
    <source>
        <strain evidence="4 5">QH-11</strain>
    </source>
</reference>
<dbReference type="RefSeq" id="WP_062391547.1">
    <property type="nucleotide sequence ID" value="NZ_CP011853.1"/>
</dbReference>
<gene>
    <name evidence="4" type="ORF">ACH46_02540</name>
</gene>
<dbReference type="Proteomes" id="UP000063789">
    <property type="component" value="Chromosome"/>
</dbReference>
<dbReference type="EMBL" id="CP011853">
    <property type="protein sequence ID" value="ALG83593.1"/>
    <property type="molecule type" value="Genomic_DNA"/>
</dbReference>
<dbReference type="Gene3D" id="3.40.50.300">
    <property type="entry name" value="P-loop containing nucleotide triphosphate hydrolases"/>
    <property type="match status" value="1"/>
</dbReference>
<keyword evidence="1" id="KW-0547">Nucleotide-binding</keyword>
<dbReference type="SMART" id="SM00382">
    <property type="entry name" value="AAA"/>
    <property type="match status" value="1"/>
</dbReference>
<dbReference type="KEGG" id="goq:ACH46_02540"/>
<dbReference type="AlphaFoldDB" id="A0A0N9NDI0"/>
<dbReference type="PANTHER" id="PTHR42794:SF2">
    <property type="entry name" value="ABC TRANSPORTER ATP-BINDING PROTEIN"/>
    <property type="match status" value="1"/>
</dbReference>
<dbReference type="InterPro" id="IPR003593">
    <property type="entry name" value="AAA+_ATPase"/>
</dbReference>
<protein>
    <submittedName>
        <fullName evidence="4">ABC transporter ATPase</fullName>
    </submittedName>
</protein>
<organism evidence="4 5">
    <name type="scientific">Gordonia phthalatica</name>
    <dbReference type="NCBI Taxonomy" id="1136941"/>
    <lineage>
        <taxon>Bacteria</taxon>
        <taxon>Bacillati</taxon>
        <taxon>Actinomycetota</taxon>
        <taxon>Actinomycetes</taxon>
        <taxon>Mycobacteriales</taxon>
        <taxon>Gordoniaceae</taxon>
        <taxon>Gordonia</taxon>
    </lineage>
</organism>
<evidence type="ECO:0000256" key="1">
    <source>
        <dbReference type="ARBA" id="ARBA00022741"/>
    </source>
</evidence>